<dbReference type="PANTHER" id="PTHR22775">
    <property type="entry name" value="SORTING NEXIN"/>
    <property type="match status" value="1"/>
</dbReference>
<dbReference type="PROSITE" id="PS50195">
    <property type="entry name" value="PX"/>
    <property type="match status" value="1"/>
</dbReference>
<evidence type="ECO:0000256" key="3">
    <source>
        <dbReference type="ARBA" id="ARBA00007426"/>
    </source>
</evidence>
<evidence type="ECO:0000256" key="2">
    <source>
        <dbReference type="ARBA" id="ARBA00004481"/>
    </source>
</evidence>
<keyword evidence="11" id="KW-1185">Reference proteome</keyword>
<dbReference type="Proteomes" id="UP000788993">
    <property type="component" value="Unassembled WGS sequence"/>
</dbReference>
<dbReference type="Pfam" id="PF00787">
    <property type="entry name" value="PX"/>
    <property type="match status" value="1"/>
</dbReference>
<keyword evidence="5" id="KW-0967">Endosome</keyword>
<evidence type="ECO:0000256" key="4">
    <source>
        <dbReference type="ARBA" id="ARBA00022554"/>
    </source>
</evidence>
<reference evidence="10" key="2">
    <citation type="submission" date="2021-01" db="EMBL/GenBank/DDBJ databases">
        <authorList>
            <person name="Schikora-Tamarit M.A."/>
        </authorList>
    </citation>
    <scope>NUCLEOTIDE SEQUENCE</scope>
    <source>
        <strain evidence="10">NCAIM Y.01608</strain>
    </source>
</reference>
<evidence type="ECO:0000256" key="9">
    <source>
        <dbReference type="ARBA" id="ARBA00033785"/>
    </source>
</evidence>
<dbReference type="Gene3D" id="3.30.1520.10">
    <property type="entry name" value="Phox-like domain"/>
    <property type="match status" value="1"/>
</dbReference>
<evidence type="ECO:0000256" key="5">
    <source>
        <dbReference type="ARBA" id="ARBA00022753"/>
    </source>
</evidence>
<accession>A0A1B7SCV1</accession>
<dbReference type="GO" id="GO:0032266">
    <property type="term" value="F:phosphatidylinositol-3-phosphate binding"/>
    <property type="evidence" value="ECO:0007669"/>
    <property type="project" value="InterPro"/>
</dbReference>
<dbReference type="OrthoDB" id="10254720at2759"/>
<dbReference type="GO" id="GO:0005774">
    <property type="term" value="C:vacuolar membrane"/>
    <property type="evidence" value="ECO:0007669"/>
    <property type="project" value="UniProtKB-SubCell"/>
</dbReference>
<keyword evidence="4" id="KW-0926">Vacuole</keyword>
<dbReference type="GO" id="GO:0010008">
    <property type="term" value="C:endosome membrane"/>
    <property type="evidence" value="ECO:0007669"/>
    <property type="project" value="UniProtKB-SubCell"/>
</dbReference>
<comment type="caution">
    <text evidence="10">The sequence shown here is derived from an EMBL/GenBank/DDBJ whole genome shotgun (WGS) entry which is preliminary data.</text>
</comment>
<dbReference type="AlphaFoldDB" id="A0A1B7SCV1"/>
<dbReference type="InterPro" id="IPR001683">
    <property type="entry name" value="PX_dom"/>
</dbReference>
<comment type="similarity">
    <text evidence="3">Belongs to the YPT35 family.</text>
</comment>
<dbReference type="SMART" id="SM00312">
    <property type="entry name" value="PX"/>
    <property type="match status" value="1"/>
</dbReference>
<comment type="function">
    <text evidence="7">Recruits the lipid transfer protein VPS13 to endosomal and vacuolar membranes.</text>
</comment>
<dbReference type="InterPro" id="IPR036871">
    <property type="entry name" value="PX_dom_sf"/>
</dbReference>
<evidence type="ECO:0000313" key="10">
    <source>
        <dbReference type="EMBL" id="KAH3676885.1"/>
    </source>
</evidence>
<dbReference type="EMBL" id="JAEUBD010000146">
    <property type="protein sequence ID" value="KAH3676885.1"/>
    <property type="molecule type" value="Genomic_DNA"/>
</dbReference>
<proteinExistence type="inferred from homology"/>
<dbReference type="SUPFAM" id="SSF64268">
    <property type="entry name" value="PX domain"/>
    <property type="match status" value="1"/>
</dbReference>
<comment type="subcellular location">
    <subcellularLocation>
        <location evidence="2">Endosome membrane</location>
        <topology evidence="2">Peripheral membrane protein</topology>
    </subcellularLocation>
    <subcellularLocation>
        <location evidence="1">Vacuole membrane</location>
        <topology evidence="1">Peripheral membrane protein</topology>
    </subcellularLocation>
</comment>
<evidence type="ECO:0000256" key="6">
    <source>
        <dbReference type="ARBA" id="ARBA00023136"/>
    </source>
</evidence>
<evidence type="ECO:0000256" key="8">
    <source>
        <dbReference type="ARBA" id="ARBA00033774"/>
    </source>
</evidence>
<dbReference type="CDD" id="cd07280">
    <property type="entry name" value="PX_YPT35"/>
    <property type="match status" value="1"/>
</dbReference>
<dbReference type="PANTHER" id="PTHR22775:SF3">
    <property type="entry name" value="SORTING NEXIN-13"/>
    <property type="match status" value="1"/>
</dbReference>
<name>A0A1B7SCV1_9ASCO</name>
<evidence type="ECO:0000256" key="1">
    <source>
        <dbReference type="ARBA" id="ARBA00004148"/>
    </source>
</evidence>
<evidence type="ECO:0000256" key="7">
    <source>
        <dbReference type="ARBA" id="ARBA00033728"/>
    </source>
</evidence>
<protein>
    <recommendedName>
        <fullName evidence="8">Endosomal/vacuolar adapter protein YPT35</fullName>
    </recommendedName>
    <alternativeName>
        <fullName evidence="9">PX domain-containing protein YPT35</fullName>
    </alternativeName>
</protein>
<organism evidence="10 11">
    <name type="scientific">Ogataea polymorpha</name>
    <dbReference type="NCBI Taxonomy" id="460523"/>
    <lineage>
        <taxon>Eukaryota</taxon>
        <taxon>Fungi</taxon>
        <taxon>Dikarya</taxon>
        <taxon>Ascomycota</taxon>
        <taxon>Saccharomycotina</taxon>
        <taxon>Pichiomycetes</taxon>
        <taxon>Pichiales</taxon>
        <taxon>Pichiaceae</taxon>
        <taxon>Ogataea</taxon>
    </lineage>
</organism>
<dbReference type="RefSeq" id="XP_018209287.1">
    <property type="nucleotide sequence ID" value="XM_018353413.1"/>
</dbReference>
<evidence type="ECO:0000313" key="11">
    <source>
        <dbReference type="Proteomes" id="UP000788993"/>
    </source>
</evidence>
<sequence length="158" mass="18323">MSDEHTHLDQNLGELTKLVPHPITLQNNSNEQLFANDSVWCSNCTIAEPTIIQGINGGKYALWTIEFETVRGARFKIRKRYNDFDELRNKLEKYTGKTELPKFPPRSGLFQDRFDPAFLESRRKSLEYWLSSVVLNPAICCRKEVKEFVLGKKLISEN</sequence>
<dbReference type="InterPro" id="IPR037917">
    <property type="entry name" value="Ypt35_PX"/>
</dbReference>
<keyword evidence="6" id="KW-0472">Membrane</keyword>
<gene>
    <name evidence="10" type="ORF">OGATHE_001375</name>
</gene>
<reference evidence="10" key="1">
    <citation type="journal article" date="2021" name="Open Biol.">
        <title>Shared evolutionary footprints suggest mitochondrial oxidative damage underlies multiple complex I losses in fungi.</title>
        <authorList>
            <person name="Schikora-Tamarit M.A."/>
            <person name="Marcet-Houben M."/>
            <person name="Nosek J."/>
            <person name="Gabaldon T."/>
        </authorList>
    </citation>
    <scope>NUCLEOTIDE SEQUENCE</scope>
    <source>
        <strain evidence="10">NCAIM Y.01608</strain>
    </source>
</reference>